<accession>A0ABR2XPG1</accession>
<reference evidence="1 2" key="1">
    <citation type="submission" date="2024-02" db="EMBL/GenBank/DDBJ databases">
        <title>First draft genome assembly of two strains of Seiridium cardinale.</title>
        <authorList>
            <person name="Emiliani G."/>
            <person name="Scali E."/>
        </authorList>
    </citation>
    <scope>NUCLEOTIDE SEQUENCE [LARGE SCALE GENOMIC DNA]</scope>
    <source>
        <strain evidence="1 2">BM-138-000479</strain>
    </source>
</reference>
<name>A0ABR2XPG1_9PEZI</name>
<proteinExistence type="predicted"/>
<dbReference type="PANTHER" id="PTHR32440:SF11">
    <property type="entry name" value="METALLOPHOSPHOESTERASE DOMAIN-CONTAINING PROTEIN"/>
    <property type="match status" value="1"/>
</dbReference>
<dbReference type="PANTHER" id="PTHR32440">
    <property type="entry name" value="PHOSPHATASE DCR2-RELATED-RELATED"/>
    <property type="match status" value="1"/>
</dbReference>
<evidence type="ECO:0000313" key="2">
    <source>
        <dbReference type="Proteomes" id="UP001465668"/>
    </source>
</evidence>
<sequence>MENKKTGGGIDQDINSTRVMRNVLDAERPDSVVINSDSITGENTFKENSTEYMDHIVKPLVERNIPWASTYGNHDSKFNLSREALFVKERSYALSHIRRMNSSLRGITNYYLLFYDDVSAGNFRLIAVLWFFDSGGGASCQR</sequence>
<dbReference type="InterPro" id="IPR029052">
    <property type="entry name" value="Metallo-depent_PP-like"/>
</dbReference>
<keyword evidence="2" id="KW-1185">Reference proteome</keyword>
<dbReference type="Proteomes" id="UP001465668">
    <property type="component" value="Unassembled WGS sequence"/>
</dbReference>
<protein>
    <submittedName>
        <fullName evidence="1">Calcineurin-like phosphoesterase</fullName>
    </submittedName>
</protein>
<dbReference type="EMBL" id="JARVKM010000032">
    <property type="protein sequence ID" value="KAK9775695.1"/>
    <property type="molecule type" value="Genomic_DNA"/>
</dbReference>
<evidence type="ECO:0000313" key="1">
    <source>
        <dbReference type="EMBL" id="KAK9775695.1"/>
    </source>
</evidence>
<gene>
    <name evidence="1" type="ORF">SCAR479_07511</name>
</gene>
<organism evidence="1 2">
    <name type="scientific">Seiridium cardinale</name>
    <dbReference type="NCBI Taxonomy" id="138064"/>
    <lineage>
        <taxon>Eukaryota</taxon>
        <taxon>Fungi</taxon>
        <taxon>Dikarya</taxon>
        <taxon>Ascomycota</taxon>
        <taxon>Pezizomycotina</taxon>
        <taxon>Sordariomycetes</taxon>
        <taxon>Xylariomycetidae</taxon>
        <taxon>Amphisphaeriales</taxon>
        <taxon>Sporocadaceae</taxon>
        <taxon>Seiridium</taxon>
    </lineage>
</organism>
<comment type="caution">
    <text evidence="1">The sequence shown here is derived from an EMBL/GenBank/DDBJ whole genome shotgun (WGS) entry which is preliminary data.</text>
</comment>
<dbReference type="SUPFAM" id="SSF56300">
    <property type="entry name" value="Metallo-dependent phosphatases"/>
    <property type="match status" value="1"/>
</dbReference>
<dbReference type="Gene3D" id="3.60.21.10">
    <property type="match status" value="1"/>
</dbReference>